<evidence type="ECO:0000256" key="2">
    <source>
        <dbReference type="ARBA" id="ARBA00004479"/>
    </source>
</evidence>
<feature type="transmembrane region" description="Helical" evidence="15">
    <location>
        <begin position="252"/>
        <end position="276"/>
    </location>
</feature>
<evidence type="ECO:0000256" key="8">
    <source>
        <dbReference type="ARBA" id="ARBA00022840"/>
    </source>
</evidence>
<evidence type="ECO:0000256" key="3">
    <source>
        <dbReference type="ARBA" id="ARBA00011902"/>
    </source>
</evidence>
<comment type="caution">
    <text evidence="18">The sequence shown here is derived from an EMBL/GenBank/DDBJ whole genome shotgun (WGS) entry which is preliminary data.</text>
</comment>
<dbReference type="Pfam" id="PF07714">
    <property type="entry name" value="PK_Tyr_Ser-Thr"/>
    <property type="match status" value="1"/>
</dbReference>
<keyword evidence="19" id="KW-1185">Reference proteome</keyword>
<feature type="domain" description="Protein kinase" evidence="16">
    <location>
        <begin position="339"/>
        <end position="611"/>
    </location>
</feature>
<feature type="binding site" evidence="13">
    <location>
        <position position="371"/>
    </location>
    <ligand>
        <name>ATP</name>
        <dbReference type="ChEBI" id="CHEBI:30616"/>
    </ligand>
</feature>
<evidence type="ECO:0000256" key="15">
    <source>
        <dbReference type="SAM" id="Phobius"/>
    </source>
</evidence>
<evidence type="ECO:0000256" key="12">
    <source>
        <dbReference type="ARBA" id="ARBA00051243"/>
    </source>
</evidence>
<dbReference type="GO" id="GO:0001779">
    <property type="term" value="P:natural killer cell differentiation"/>
    <property type="evidence" value="ECO:0007669"/>
    <property type="project" value="TreeGrafter"/>
</dbReference>
<accession>A0AAN9DMF9</accession>
<keyword evidence="6 13" id="KW-0547">Nucleotide-binding</keyword>
<keyword evidence="4" id="KW-0597">Phosphoprotein</keyword>
<reference evidence="18 19" key="1">
    <citation type="submission" date="2024-02" db="EMBL/GenBank/DDBJ databases">
        <title>Chromosome-level genome assembly of the Eurasian Minnow (Phoxinus phoxinus).</title>
        <authorList>
            <person name="Oriowo T.O."/>
            <person name="Martin S."/>
            <person name="Stange M."/>
            <person name="Chrysostomakis Y."/>
            <person name="Brown T."/>
            <person name="Winkler S."/>
            <person name="Kukowka S."/>
            <person name="Myers E.W."/>
            <person name="Bohne A."/>
        </authorList>
    </citation>
    <scope>NUCLEOTIDE SEQUENCE [LARGE SCALE GENOMIC DNA]</scope>
    <source>
        <strain evidence="18">ZFMK-TIS-60720</strain>
        <tissue evidence="18">Whole Organism</tissue>
    </source>
</reference>
<dbReference type="GO" id="GO:0012505">
    <property type="term" value="C:endomembrane system"/>
    <property type="evidence" value="ECO:0007669"/>
    <property type="project" value="UniProtKB-SubCell"/>
</dbReference>
<evidence type="ECO:0000256" key="4">
    <source>
        <dbReference type="ARBA" id="ARBA00022553"/>
    </source>
</evidence>
<evidence type="ECO:0000256" key="11">
    <source>
        <dbReference type="ARBA" id="ARBA00023170"/>
    </source>
</evidence>
<dbReference type="GO" id="GO:0043235">
    <property type="term" value="C:receptor complex"/>
    <property type="evidence" value="ECO:0007669"/>
    <property type="project" value="TreeGrafter"/>
</dbReference>
<dbReference type="SMART" id="SM00219">
    <property type="entry name" value="TyrKc"/>
    <property type="match status" value="1"/>
</dbReference>
<dbReference type="GO" id="GO:0006909">
    <property type="term" value="P:phagocytosis"/>
    <property type="evidence" value="ECO:0007669"/>
    <property type="project" value="TreeGrafter"/>
</dbReference>
<comment type="subcellular location">
    <subcellularLocation>
        <location evidence="1">Endomembrane system</location>
    </subcellularLocation>
    <subcellularLocation>
        <location evidence="2">Membrane</location>
        <topology evidence="2">Single-pass type I membrane protein</topology>
    </subcellularLocation>
</comment>
<dbReference type="InterPro" id="IPR011009">
    <property type="entry name" value="Kinase-like_dom_sf"/>
</dbReference>
<evidence type="ECO:0000313" key="19">
    <source>
        <dbReference type="Proteomes" id="UP001364617"/>
    </source>
</evidence>
<dbReference type="PROSITE" id="PS00107">
    <property type="entry name" value="PROTEIN_KINASE_ATP"/>
    <property type="match status" value="1"/>
</dbReference>
<evidence type="ECO:0000256" key="10">
    <source>
        <dbReference type="ARBA" id="ARBA00023137"/>
    </source>
</evidence>
<dbReference type="PROSITE" id="PS50011">
    <property type="entry name" value="PROTEIN_KINASE_DOM"/>
    <property type="match status" value="1"/>
</dbReference>
<dbReference type="InterPro" id="IPR020635">
    <property type="entry name" value="Tyr_kinase_cat_dom"/>
</dbReference>
<dbReference type="GO" id="GO:0043066">
    <property type="term" value="P:negative regulation of apoptotic process"/>
    <property type="evidence" value="ECO:0007669"/>
    <property type="project" value="TreeGrafter"/>
</dbReference>
<keyword evidence="10" id="KW-0829">Tyrosine-protein kinase</keyword>
<dbReference type="Pfam" id="PF25599">
    <property type="entry name" value="Ephrin_CRD"/>
    <property type="match status" value="1"/>
</dbReference>
<evidence type="ECO:0000256" key="14">
    <source>
        <dbReference type="SAM" id="MobiDB-lite"/>
    </source>
</evidence>
<evidence type="ECO:0000259" key="16">
    <source>
        <dbReference type="PROSITE" id="PS50011"/>
    </source>
</evidence>
<feature type="domain" description="Eph LBD" evidence="17">
    <location>
        <begin position="1"/>
        <end position="148"/>
    </location>
</feature>
<dbReference type="PANTHER" id="PTHR24416">
    <property type="entry name" value="TYROSINE-PROTEIN KINASE RECEPTOR"/>
    <property type="match status" value="1"/>
</dbReference>
<dbReference type="GO" id="GO:0030168">
    <property type="term" value="P:platelet activation"/>
    <property type="evidence" value="ECO:0007669"/>
    <property type="project" value="TreeGrafter"/>
</dbReference>
<dbReference type="SUPFAM" id="SSF49785">
    <property type="entry name" value="Galactose-binding domain-like"/>
    <property type="match status" value="1"/>
</dbReference>
<evidence type="ECO:0000256" key="1">
    <source>
        <dbReference type="ARBA" id="ARBA00004308"/>
    </source>
</evidence>
<feature type="compositionally biased region" description="Basic and acidic residues" evidence="14">
    <location>
        <begin position="208"/>
        <end position="224"/>
    </location>
</feature>
<keyword evidence="9 15" id="KW-0472">Membrane</keyword>
<organism evidence="18 19">
    <name type="scientific">Phoxinus phoxinus</name>
    <name type="common">Eurasian minnow</name>
    <dbReference type="NCBI Taxonomy" id="58324"/>
    <lineage>
        <taxon>Eukaryota</taxon>
        <taxon>Metazoa</taxon>
        <taxon>Chordata</taxon>
        <taxon>Craniata</taxon>
        <taxon>Vertebrata</taxon>
        <taxon>Euteleostomi</taxon>
        <taxon>Actinopterygii</taxon>
        <taxon>Neopterygii</taxon>
        <taxon>Teleostei</taxon>
        <taxon>Ostariophysi</taxon>
        <taxon>Cypriniformes</taxon>
        <taxon>Leuciscidae</taxon>
        <taxon>Phoxininae</taxon>
        <taxon>Phoxinus</taxon>
    </lineage>
</organism>
<gene>
    <name evidence="18" type="ORF">R3I93_000971</name>
</gene>
<dbReference type="GO" id="GO:0007169">
    <property type="term" value="P:cell surface receptor protein tyrosine kinase signaling pathway"/>
    <property type="evidence" value="ECO:0007669"/>
    <property type="project" value="TreeGrafter"/>
</dbReference>
<dbReference type="GO" id="GO:0007399">
    <property type="term" value="P:nervous system development"/>
    <property type="evidence" value="ECO:0007669"/>
    <property type="project" value="TreeGrafter"/>
</dbReference>
<proteinExistence type="predicted"/>
<dbReference type="PROSITE" id="PS00109">
    <property type="entry name" value="PROTEIN_KINASE_TYR"/>
    <property type="match status" value="1"/>
</dbReference>
<feature type="region of interest" description="Disordered" evidence="14">
    <location>
        <begin position="207"/>
        <end position="231"/>
    </location>
</feature>
<dbReference type="GO" id="GO:0016477">
    <property type="term" value="P:cell migration"/>
    <property type="evidence" value="ECO:0007669"/>
    <property type="project" value="TreeGrafter"/>
</dbReference>
<dbReference type="PANTHER" id="PTHR24416:SF323">
    <property type="entry name" value="TYROSINE-PROTEIN KINASE RECEPTOR UFO"/>
    <property type="match status" value="1"/>
</dbReference>
<protein>
    <recommendedName>
        <fullName evidence="3">receptor protein-tyrosine kinase</fullName>
        <ecNumber evidence="3">2.7.10.1</ecNumber>
    </recommendedName>
</protein>
<keyword evidence="15" id="KW-1133">Transmembrane helix</keyword>
<dbReference type="GO" id="GO:0005524">
    <property type="term" value="F:ATP binding"/>
    <property type="evidence" value="ECO:0007669"/>
    <property type="project" value="UniProtKB-UniRule"/>
</dbReference>
<dbReference type="Gene3D" id="1.10.510.10">
    <property type="entry name" value="Transferase(Phosphotransferase) domain 1"/>
    <property type="match status" value="1"/>
</dbReference>
<dbReference type="GO" id="GO:0005886">
    <property type="term" value="C:plasma membrane"/>
    <property type="evidence" value="ECO:0007669"/>
    <property type="project" value="TreeGrafter"/>
</dbReference>
<dbReference type="InterPro" id="IPR050122">
    <property type="entry name" value="RTK"/>
</dbReference>
<dbReference type="Pfam" id="PF01404">
    <property type="entry name" value="Ephrin_lbd"/>
    <property type="match status" value="1"/>
</dbReference>
<dbReference type="InterPro" id="IPR001090">
    <property type="entry name" value="Ephrin_rcpt_lig-bd_dom"/>
</dbReference>
<evidence type="ECO:0000256" key="6">
    <source>
        <dbReference type="ARBA" id="ARBA00022741"/>
    </source>
</evidence>
<keyword evidence="11" id="KW-0675">Receptor</keyword>
<dbReference type="PRINTS" id="PR00109">
    <property type="entry name" value="TYRKINASE"/>
</dbReference>
<dbReference type="GO" id="GO:0004714">
    <property type="term" value="F:transmembrane receptor protein tyrosine kinase activity"/>
    <property type="evidence" value="ECO:0007669"/>
    <property type="project" value="UniProtKB-EC"/>
</dbReference>
<dbReference type="EC" id="2.7.10.1" evidence="3"/>
<dbReference type="PROSITE" id="PS51550">
    <property type="entry name" value="EPH_LBD"/>
    <property type="match status" value="1"/>
</dbReference>
<keyword evidence="5" id="KW-0808">Transferase</keyword>
<sequence length="644" mass="72389">MTLLIEVEGNTNAAWKGLCTLYQACNPDFRTNPKTLWTHWIPKQDAQEFLLDLSFAQEDQQPLYIYVRESNQPQNQNFRKPHPALRITVGHPFPPGTVPRDENLSHAKNLHLGKISQNGFHLGFSYSGKCTYIASIQVFFMKCPAFAWNQMEFEETVAGGLRRGVCVNGSVEISSPQMKCQSNGTWGPPPQGSCVCDAGYETDGNSCKGRDPFTKPTHDPKPDSRPVPIAGPSPVPIADFILDPNADSRPGLFPVLTAVLVCGVLFLLIAAVFISVRRHKLSGGQKTELISRSGVTRYQRPKQQQQHTDDSELVNSQMLEGESDMLCGLRDVLVERTKLTMCRILGKGEFGAVYEGIFSPQKGQDIRVAVKTSKEAIYSKEDLESFLKEAEIMKHFDHVNVVKLLGVVLERDPESSIIVPLVILPFMKHRDLHSFLKATRYGDVPMCLPYQRLLHFMIDIAAGMEYLSLQGFLHRDLAARNCMLGDDLRVCVADFGLSKQIYSSNYYRHKNWTVKLPVRWMALESVSDNIFTTKSDVWSFGITMWEITSRGKTPYPGVSNYELLDFLEKGHRLTQGDNDNTLYEVMLSCWHRDPSQRPGFGELGQSLKALLSALPPLEASRESHYISLRLEEAGGHRDSTETEV</sequence>
<dbReference type="AlphaFoldDB" id="A0AAN9DMF9"/>
<dbReference type="EMBL" id="JAYKXH010000001">
    <property type="protein sequence ID" value="KAK7176889.1"/>
    <property type="molecule type" value="Genomic_DNA"/>
</dbReference>
<keyword evidence="7" id="KW-0418">Kinase</keyword>
<evidence type="ECO:0000256" key="9">
    <source>
        <dbReference type="ARBA" id="ARBA00023136"/>
    </source>
</evidence>
<keyword evidence="8 13" id="KW-0067">ATP-binding</keyword>
<name>A0AAN9DMF9_9TELE</name>
<dbReference type="SUPFAM" id="SSF56112">
    <property type="entry name" value="Protein kinase-like (PK-like)"/>
    <property type="match status" value="1"/>
</dbReference>
<dbReference type="InterPro" id="IPR000719">
    <property type="entry name" value="Prot_kinase_dom"/>
</dbReference>
<evidence type="ECO:0000313" key="18">
    <source>
        <dbReference type="EMBL" id="KAK7176889.1"/>
    </source>
</evidence>
<dbReference type="Gene3D" id="2.60.120.260">
    <property type="entry name" value="Galactose-binding domain-like"/>
    <property type="match status" value="1"/>
</dbReference>
<dbReference type="Proteomes" id="UP001364617">
    <property type="component" value="Unassembled WGS sequence"/>
</dbReference>
<dbReference type="Gene3D" id="2.60.40.1770">
    <property type="entry name" value="ephrin a2 ectodomain"/>
    <property type="match status" value="1"/>
</dbReference>
<dbReference type="Gene3D" id="3.30.200.20">
    <property type="entry name" value="Phosphorylase Kinase, domain 1"/>
    <property type="match status" value="1"/>
</dbReference>
<dbReference type="GO" id="GO:0051897">
    <property type="term" value="P:positive regulation of phosphatidylinositol 3-kinase/protein kinase B signal transduction"/>
    <property type="evidence" value="ECO:0007669"/>
    <property type="project" value="TreeGrafter"/>
</dbReference>
<evidence type="ECO:0000259" key="17">
    <source>
        <dbReference type="PROSITE" id="PS51550"/>
    </source>
</evidence>
<keyword evidence="15" id="KW-0812">Transmembrane</keyword>
<dbReference type="InterPro" id="IPR008266">
    <property type="entry name" value="Tyr_kinase_AS"/>
</dbReference>
<evidence type="ECO:0000256" key="5">
    <source>
        <dbReference type="ARBA" id="ARBA00022679"/>
    </source>
</evidence>
<dbReference type="InterPro" id="IPR017441">
    <property type="entry name" value="Protein_kinase_ATP_BS"/>
</dbReference>
<evidence type="ECO:0000256" key="13">
    <source>
        <dbReference type="PROSITE-ProRule" id="PRU10141"/>
    </source>
</evidence>
<dbReference type="InterPro" id="IPR008979">
    <property type="entry name" value="Galactose-bd-like_sf"/>
</dbReference>
<dbReference type="FunFam" id="1.10.510.10:FF:000089">
    <property type="entry name" value="Tyrosine-protein kinase receptor TYRO3"/>
    <property type="match status" value="1"/>
</dbReference>
<dbReference type="InterPro" id="IPR001245">
    <property type="entry name" value="Ser-Thr/Tyr_kinase_cat_dom"/>
</dbReference>
<evidence type="ECO:0000256" key="7">
    <source>
        <dbReference type="ARBA" id="ARBA00022777"/>
    </source>
</evidence>
<comment type="catalytic activity">
    <reaction evidence="12">
        <text>L-tyrosyl-[protein] + ATP = O-phospho-L-tyrosyl-[protein] + ADP + H(+)</text>
        <dbReference type="Rhea" id="RHEA:10596"/>
        <dbReference type="Rhea" id="RHEA-COMP:10136"/>
        <dbReference type="Rhea" id="RHEA-COMP:20101"/>
        <dbReference type="ChEBI" id="CHEBI:15378"/>
        <dbReference type="ChEBI" id="CHEBI:30616"/>
        <dbReference type="ChEBI" id="CHEBI:46858"/>
        <dbReference type="ChEBI" id="CHEBI:61978"/>
        <dbReference type="ChEBI" id="CHEBI:456216"/>
        <dbReference type="EC" id="2.7.10.1"/>
    </reaction>
</comment>